<reference evidence="8 9" key="1">
    <citation type="submission" date="2011-07" db="EMBL/GenBank/DDBJ databases">
        <authorList>
            <person name="Coyne R."/>
            <person name="Brami D."/>
            <person name="Johnson J."/>
            <person name="Hostetler J."/>
            <person name="Hannick L."/>
            <person name="Clark T."/>
            <person name="Cassidy-Hanley D."/>
            <person name="Inman J."/>
        </authorList>
    </citation>
    <scope>NUCLEOTIDE SEQUENCE [LARGE SCALE GENOMIC DNA]</scope>
    <source>
        <strain evidence="8 9">G5</strain>
    </source>
</reference>
<dbReference type="GO" id="GO:0005524">
    <property type="term" value="F:ATP binding"/>
    <property type="evidence" value="ECO:0007669"/>
    <property type="project" value="UniProtKB-KW"/>
</dbReference>
<dbReference type="InterPro" id="IPR000719">
    <property type="entry name" value="Prot_kinase_dom"/>
</dbReference>
<feature type="domain" description="Protein kinase" evidence="7">
    <location>
        <begin position="1"/>
        <end position="139"/>
    </location>
</feature>
<dbReference type="InParanoid" id="G0QU85"/>
<evidence type="ECO:0000256" key="4">
    <source>
        <dbReference type="ARBA" id="ARBA00022777"/>
    </source>
</evidence>
<dbReference type="EMBL" id="GL983904">
    <property type="protein sequence ID" value="EGR31222.1"/>
    <property type="molecule type" value="Genomic_DNA"/>
</dbReference>
<keyword evidence="9" id="KW-1185">Reference proteome</keyword>
<dbReference type="RefSeq" id="XP_004034708.1">
    <property type="nucleotide sequence ID" value="XM_004034660.1"/>
</dbReference>
<evidence type="ECO:0000259" key="7">
    <source>
        <dbReference type="PROSITE" id="PS50011"/>
    </source>
</evidence>
<evidence type="ECO:0000256" key="5">
    <source>
        <dbReference type="ARBA" id="ARBA00022840"/>
    </source>
</evidence>
<dbReference type="OrthoDB" id="40902at2759"/>
<accession>G0QU85</accession>
<evidence type="ECO:0000256" key="2">
    <source>
        <dbReference type="ARBA" id="ARBA00022679"/>
    </source>
</evidence>
<dbReference type="eggNOG" id="KOG0033">
    <property type="taxonomic scope" value="Eukaryota"/>
</dbReference>
<keyword evidence="2" id="KW-0808">Transferase</keyword>
<dbReference type="STRING" id="857967.G0QU85"/>
<evidence type="ECO:0000256" key="6">
    <source>
        <dbReference type="SAM" id="Phobius"/>
    </source>
</evidence>
<evidence type="ECO:0000256" key="3">
    <source>
        <dbReference type="ARBA" id="ARBA00022741"/>
    </source>
</evidence>
<keyword evidence="6" id="KW-0472">Membrane</keyword>
<keyword evidence="5" id="KW-0067">ATP-binding</keyword>
<evidence type="ECO:0000313" key="8">
    <source>
        <dbReference type="EMBL" id="EGR31222.1"/>
    </source>
</evidence>
<keyword evidence="6" id="KW-1133">Transmembrane helix</keyword>
<feature type="transmembrane region" description="Helical" evidence="6">
    <location>
        <begin position="33"/>
        <end position="50"/>
    </location>
</feature>
<gene>
    <name evidence="8" type="ORF">IMG5_115550</name>
</gene>
<evidence type="ECO:0000313" key="9">
    <source>
        <dbReference type="Proteomes" id="UP000008983"/>
    </source>
</evidence>
<dbReference type="GeneID" id="14907357"/>
<keyword evidence="6" id="KW-0812">Transmembrane</keyword>
<dbReference type="Proteomes" id="UP000008983">
    <property type="component" value="Unassembled WGS sequence"/>
</dbReference>
<dbReference type="PANTHER" id="PTHR24349">
    <property type="entry name" value="SERINE/THREONINE-PROTEIN KINASE"/>
    <property type="match status" value="1"/>
</dbReference>
<dbReference type="SUPFAM" id="SSF56112">
    <property type="entry name" value="Protein kinase-like (PK-like)"/>
    <property type="match status" value="1"/>
</dbReference>
<dbReference type="AlphaFoldDB" id="G0QU85"/>
<dbReference type="GO" id="GO:0004674">
    <property type="term" value="F:protein serine/threonine kinase activity"/>
    <property type="evidence" value="ECO:0007669"/>
    <property type="project" value="UniProtKB-KW"/>
</dbReference>
<evidence type="ECO:0000256" key="1">
    <source>
        <dbReference type="ARBA" id="ARBA00022527"/>
    </source>
</evidence>
<protein>
    <recommendedName>
        <fullName evidence="7">Protein kinase domain-containing protein</fullName>
    </recommendedName>
</protein>
<dbReference type="Gene3D" id="1.10.510.10">
    <property type="entry name" value="Transferase(Phosphotransferase) domain 1"/>
    <property type="match status" value="1"/>
</dbReference>
<keyword evidence="1" id="KW-0723">Serine/threonine-protein kinase</keyword>
<proteinExistence type="predicted"/>
<keyword evidence="3" id="KW-0547">Nucleotide-binding</keyword>
<dbReference type="InterPro" id="IPR050205">
    <property type="entry name" value="CDPK_Ser/Thr_kinases"/>
</dbReference>
<name>G0QU85_ICHMU</name>
<dbReference type="SMART" id="SM00220">
    <property type="entry name" value="S_TKc"/>
    <property type="match status" value="1"/>
</dbReference>
<dbReference type="PROSITE" id="PS50011">
    <property type="entry name" value="PROTEIN_KINASE_DOM"/>
    <property type="match status" value="1"/>
</dbReference>
<dbReference type="Pfam" id="PF00069">
    <property type="entry name" value="Pkinase"/>
    <property type="match status" value="1"/>
</dbReference>
<feature type="transmembrane region" description="Helical" evidence="6">
    <location>
        <begin position="65"/>
        <end position="82"/>
    </location>
</feature>
<organism evidence="8 9">
    <name type="scientific">Ichthyophthirius multifiliis</name>
    <name type="common">White spot disease agent</name>
    <name type="synonym">Ich</name>
    <dbReference type="NCBI Taxonomy" id="5932"/>
    <lineage>
        <taxon>Eukaryota</taxon>
        <taxon>Sar</taxon>
        <taxon>Alveolata</taxon>
        <taxon>Ciliophora</taxon>
        <taxon>Intramacronucleata</taxon>
        <taxon>Oligohymenophorea</taxon>
        <taxon>Hymenostomatida</taxon>
        <taxon>Ophryoglenina</taxon>
        <taxon>Ichthyophthirius</taxon>
    </lineage>
</organism>
<keyword evidence="4" id="KW-0418">Kinase</keyword>
<sequence length="183" mass="22030">MICFVIFVWNIAKVDLYQIFQWKKIIKRTRSKYIDAIIIFSFVGSSYYVSPGVLQGKYDQRCDNWSLGVLLYLLLVGYPPFYDDNKQKLYEKIQTGTYSMSGSDWNNISEMAKDLIRKLLVVDRQKRLTITQALEHPWIKRKIMVAFQIFRLFEYQFGYIVRSIRVVFEKWERYFNFGYLENV</sequence>
<dbReference type="InterPro" id="IPR011009">
    <property type="entry name" value="Kinase-like_dom_sf"/>
</dbReference>